<name>A0A1I7XFE3_HETBA</name>
<dbReference type="SUPFAM" id="SSF101887">
    <property type="entry name" value="Apyrase"/>
    <property type="match status" value="1"/>
</dbReference>
<dbReference type="AlphaFoldDB" id="A0A1I7XFE3"/>
<dbReference type="InterPro" id="IPR036258">
    <property type="entry name" value="Apyrase_sf"/>
</dbReference>
<keyword evidence="3" id="KW-0378">Hydrolase</keyword>
<evidence type="ECO:0000256" key="2">
    <source>
        <dbReference type="ARBA" id="ARBA00022723"/>
    </source>
</evidence>
<comment type="similarity">
    <text evidence="5">Belongs to the apyrase family.</text>
</comment>
<dbReference type="WBParaSite" id="Hba_16235">
    <property type="protein sequence ID" value="Hba_16235"/>
    <property type="gene ID" value="Hba_16235"/>
</dbReference>
<sequence>MELSDLSIFDGRLLTVDDRTGIVYEIKDNKAIPWLLLNDGPGNVTKGLKAEWLTVKNELYRKLERLDFRKIDDKYILLSIDSIINIFLGSTFIF</sequence>
<feature type="binding site" evidence="6">
    <location>
        <position position="51"/>
    </location>
    <ligand>
        <name>Ca(2+)</name>
        <dbReference type="ChEBI" id="CHEBI:29108"/>
    </ligand>
</feature>
<dbReference type="Pfam" id="PF06079">
    <property type="entry name" value="Apyrase"/>
    <property type="match status" value="1"/>
</dbReference>
<evidence type="ECO:0000256" key="6">
    <source>
        <dbReference type="PIRSR" id="PIRSR609283-1"/>
    </source>
</evidence>
<feature type="binding site" evidence="6">
    <location>
        <position position="5"/>
    </location>
    <ligand>
        <name>Ca(2+)</name>
        <dbReference type="ChEBI" id="CHEBI:29108"/>
    </ligand>
</feature>
<evidence type="ECO:0000256" key="3">
    <source>
        <dbReference type="ARBA" id="ARBA00022801"/>
    </source>
</evidence>
<dbReference type="GO" id="GO:0004382">
    <property type="term" value="F:GDP phosphatase activity"/>
    <property type="evidence" value="ECO:0007669"/>
    <property type="project" value="TreeGrafter"/>
</dbReference>
<evidence type="ECO:0000256" key="1">
    <source>
        <dbReference type="ARBA" id="ARBA00001913"/>
    </source>
</evidence>
<evidence type="ECO:0000256" key="5">
    <source>
        <dbReference type="ARBA" id="ARBA00025738"/>
    </source>
</evidence>
<accession>A0A1I7XFE3</accession>
<dbReference type="PANTHER" id="PTHR13023">
    <property type="entry name" value="APYRASE"/>
    <property type="match status" value="1"/>
</dbReference>
<evidence type="ECO:0000313" key="8">
    <source>
        <dbReference type="WBParaSite" id="Hba_16235"/>
    </source>
</evidence>
<keyword evidence="4 6" id="KW-0106">Calcium</keyword>
<comment type="cofactor">
    <cofactor evidence="1 6">
        <name>Ca(2+)</name>
        <dbReference type="ChEBI" id="CHEBI:29108"/>
    </cofactor>
</comment>
<organism evidence="7 8">
    <name type="scientific">Heterorhabditis bacteriophora</name>
    <name type="common">Entomopathogenic nematode worm</name>
    <dbReference type="NCBI Taxonomy" id="37862"/>
    <lineage>
        <taxon>Eukaryota</taxon>
        <taxon>Metazoa</taxon>
        <taxon>Ecdysozoa</taxon>
        <taxon>Nematoda</taxon>
        <taxon>Chromadorea</taxon>
        <taxon>Rhabditida</taxon>
        <taxon>Rhabditina</taxon>
        <taxon>Rhabditomorpha</taxon>
        <taxon>Strongyloidea</taxon>
        <taxon>Heterorhabditidae</taxon>
        <taxon>Heterorhabditis</taxon>
    </lineage>
</organism>
<dbReference type="PANTHER" id="PTHR13023:SF3">
    <property type="entry name" value="SOLUBLE CALCIUM-ACTIVATED NUCLEOTIDASE 1"/>
    <property type="match status" value="1"/>
</dbReference>
<proteinExistence type="inferred from homology"/>
<keyword evidence="7" id="KW-1185">Reference proteome</keyword>
<dbReference type="GO" id="GO:0045134">
    <property type="term" value="F:UDP phosphatase activity"/>
    <property type="evidence" value="ECO:0007669"/>
    <property type="project" value="TreeGrafter"/>
</dbReference>
<evidence type="ECO:0000313" key="7">
    <source>
        <dbReference type="Proteomes" id="UP000095283"/>
    </source>
</evidence>
<keyword evidence="2 6" id="KW-0479">Metal-binding</keyword>
<dbReference type="GO" id="GO:0005509">
    <property type="term" value="F:calcium ion binding"/>
    <property type="evidence" value="ECO:0007669"/>
    <property type="project" value="InterPro"/>
</dbReference>
<dbReference type="Proteomes" id="UP000095283">
    <property type="component" value="Unplaced"/>
</dbReference>
<reference evidence="8" key="1">
    <citation type="submission" date="2016-11" db="UniProtKB">
        <authorList>
            <consortium name="WormBaseParasite"/>
        </authorList>
    </citation>
    <scope>IDENTIFICATION</scope>
</reference>
<dbReference type="Gene3D" id="2.120.10.100">
    <property type="entry name" value="Apyrase"/>
    <property type="match status" value="1"/>
</dbReference>
<dbReference type="InterPro" id="IPR009283">
    <property type="entry name" value="Apyrase"/>
</dbReference>
<evidence type="ECO:0000256" key="4">
    <source>
        <dbReference type="ARBA" id="ARBA00022837"/>
    </source>
</evidence>
<feature type="binding site" evidence="6">
    <location>
        <position position="4"/>
    </location>
    <ligand>
        <name>Ca(2+)</name>
        <dbReference type="ChEBI" id="CHEBI:29108"/>
    </ligand>
</feature>
<protein>
    <submittedName>
        <fullName evidence="8">Nudix hydrolase domain-containing protein</fullName>
    </submittedName>
</protein>
<dbReference type="GO" id="GO:0030166">
    <property type="term" value="P:proteoglycan biosynthetic process"/>
    <property type="evidence" value="ECO:0007669"/>
    <property type="project" value="TreeGrafter"/>
</dbReference>